<dbReference type="PANTHER" id="PTHR31121">
    <property type="entry name" value="ALPHA-1,2 MANNOSYLTRANSFERASE KTR1"/>
    <property type="match status" value="1"/>
</dbReference>
<dbReference type="InterPro" id="IPR002685">
    <property type="entry name" value="Glyco_trans_15"/>
</dbReference>
<comment type="caution">
    <text evidence="4">The sequence shown here is derived from an EMBL/GenBank/DDBJ whole genome shotgun (WGS) entry which is preliminary data.</text>
</comment>
<dbReference type="GO" id="GO:0000032">
    <property type="term" value="P:cell wall mannoprotein biosynthetic process"/>
    <property type="evidence" value="ECO:0007669"/>
    <property type="project" value="TreeGrafter"/>
</dbReference>
<dbReference type="GO" id="GO:0016020">
    <property type="term" value="C:membrane"/>
    <property type="evidence" value="ECO:0007669"/>
    <property type="project" value="InterPro"/>
</dbReference>
<dbReference type="PANTHER" id="PTHR31121:SF2">
    <property type="entry name" value="MANNOSYLTRANSFERASE KTR5-RELATED"/>
    <property type="match status" value="1"/>
</dbReference>
<comment type="similarity">
    <text evidence="1">Belongs to the glycosyltransferase 15 family.</text>
</comment>
<dbReference type="EMBL" id="JANBPU010000146">
    <property type="protein sequence ID" value="KAJ1915437.1"/>
    <property type="molecule type" value="Genomic_DNA"/>
</dbReference>
<dbReference type="SUPFAM" id="SSF53448">
    <property type="entry name" value="Nucleotide-diphospho-sugar transferases"/>
    <property type="match status" value="1"/>
</dbReference>
<organism evidence="4 5">
    <name type="scientific">Mycoemilia scoparia</name>
    <dbReference type="NCBI Taxonomy" id="417184"/>
    <lineage>
        <taxon>Eukaryota</taxon>
        <taxon>Fungi</taxon>
        <taxon>Fungi incertae sedis</taxon>
        <taxon>Zoopagomycota</taxon>
        <taxon>Kickxellomycotina</taxon>
        <taxon>Kickxellomycetes</taxon>
        <taxon>Kickxellales</taxon>
        <taxon>Kickxellaceae</taxon>
        <taxon>Mycoemilia</taxon>
    </lineage>
</organism>
<feature type="compositionally biased region" description="Polar residues" evidence="3">
    <location>
        <begin position="55"/>
        <end position="65"/>
    </location>
</feature>
<dbReference type="GO" id="GO:0000026">
    <property type="term" value="F:alpha-1,2-mannosyltransferase activity"/>
    <property type="evidence" value="ECO:0007669"/>
    <property type="project" value="TreeGrafter"/>
</dbReference>
<dbReference type="InterPro" id="IPR029044">
    <property type="entry name" value="Nucleotide-diphossugar_trans"/>
</dbReference>
<gene>
    <name evidence="4" type="ORF">H4219_004327</name>
</gene>
<dbReference type="GO" id="GO:0005794">
    <property type="term" value="C:Golgi apparatus"/>
    <property type="evidence" value="ECO:0007669"/>
    <property type="project" value="TreeGrafter"/>
</dbReference>
<evidence type="ECO:0000313" key="4">
    <source>
        <dbReference type="EMBL" id="KAJ1915437.1"/>
    </source>
</evidence>
<dbReference type="FunFam" id="3.90.550.10:FF:000051">
    <property type="entry name" value="Alpha-1,2-mannosyltransferase (Ktr4)"/>
    <property type="match status" value="1"/>
</dbReference>
<dbReference type="Proteomes" id="UP001150538">
    <property type="component" value="Unassembled WGS sequence"/>
</dbReference>
<proteinExistence type="inferred from homology"/>
<dbReference type="Pfam" id="PF01793">
    <property type="entry name" value="Glyco_transf_15"/>
    <property type="match status" value="1"/>
</dbReference>
<keyword evidence="5" id="KW-1185">Reference proteome</keyword>
<evidence type="ECO:0000313" key="5">
    <source>
        <dbReference type="Proteomes" id="UP001150538"/>
    </source>
</evidence>
<name>A0A9W7ZS24_9FUNG</name>
<sequence>MGLFALSITFQLIEIDSDGIRVLDSNFPIIPKIPLGFAKVQPTGIGSSLKDDHQPNINSGLTSGQLLNPTNATITTTLGSNSGGYWDATSPYVSKHQMSQWEDEVKPWSKKFPANRTTAMAYRDIPKEPGKRAKAAIIALVRNSELQDMLNTLKSFEGKFNSRYNYPYVFLNDEPFTQEFMDTISAHTSSETMFGLLPKDHWEVPKWIDQTEAQLSRIQMAKKGVIYASSLSYRKMCRFNSGFFYKHPLLQEFDWYWRIEPDVDFYCDLKYDPFIYMQENNKIYSFVIAIKEIRNTINNLWAYTIKYALDNNLNTTLLSYFTNDRGRGNDYNLCHFWSNFEIASLKFFRSDQYESYFQYLDKTGNFFYERYGDAPVHSLAAGLFLDKDQVHFFEDIGYRHSNIINCPEVKTDELKAKSTCQCPNLDEEGLRRAEWPCLGDWKEYEPRNMTNTDYRRILDNLSGHKKSTLFEVGSVGERRRYLNYLNLV</sequence>
<evidence type="ECO:0000256" key="2">
    <source>
        <dbReference type="ARBA" id="ARBA00022679"/>
    </source>
</evidence>
<evidence type="ECO:0000256" key="1">
    <source>
        <dbReference type="ARBA" id="ARBA00007677"/>
    </source>
</evidence>
<accession>A0A9W7ZS24</accession>
<feature type="region of interest" description="Disordered" evidence="3">
    <location>
        <begin position="46"/>
        <end position="65"/>
    </location>
</feature>
<evidence type="ECO:0000256" key="3">
    <source>
        <dbReference type="SAM" id="MobiDB-lite"/>
    </source>
</evidence>
<dbReference type="OrthoDB" id="439943at2759"/>
<protein>
    <submittedName>
        <fullName evidence="4">Uncharacterized protein</fullName>
    </submittedName>
</protein>
<reference evidence="4" key="1">
    <citation type="submission" date="2022-07" db="EMBL/GenBank/DDBJ databases">
        <title>Phylogenomic reconstructions and comparative analyses of Kickxellomycotina fungi.</title>
        <authorList>
            <person name="Reynolds N.K."/>
            <person name="Stajich J.E."/>
            <person name="Barry K."/>
            <person name="Grigoriev I.V."/>
            <person name="Crous P."/>
            <person name="Smith M.E."/>
        </authorList>
    </citation>
    <scope>NUCLEOTIDE SEQUENCE</scope>
    <source>
        <strain evidence="4">NBRC 100468</strain>
    </source>
</reference>
<dbReference type="GO" id="GO:0006487">
    <property type="term" value="P:protein N-linked glycosylation"/>
    <property type="evidence" value="ECO:0007669"/>
    <property type="project" value="TreeGrafter"/>
</dbReference>
<keyword evidence="2" id="KW-0808">Transferase</keyword>
<dbReference type="Gene3D" id="3.90.550.10">
    <property type="entry name" value="Spore Coat Polysaccharide Biosynthesis Protein SpsA, Chain A"/>
    <property type="match status" value="1"/>
</dbReference>
<dbReference type="AlphaFoldDB" id="A0A9W7ZS24"/>